<dbReference type="Proteomes" id="UP000054538">
    <property type="component" value="Unassembled WGS sequence"/>
</dbReference>
<dbReference type="AlphaFoldDB" id="A0A0D0E8G4"/>
<dbReference type="HOGENOM" id="CLU_2794668_0_0_1"/>
<organism evidence="1 2">
    <name type="scientific">Paxillus rubicundulus Ve08.2h10</name>
    <dbReference type="NCBI Taxonomy" id="930991"/>
    <lineage>
        <taxon>Eukaryota</taxon>
        <taxon>Fungi</taxon>
        <taxon>Dikarya</taxon>
        <taxon>Basidiomycota</taxon>
        <taxon>Agaricomycotina</taxon>
        <taxon>Agaricomycetes</taxon>
        <taxon>Agaricomycetidae</taxon>
        <taxon>Boletales</taxon>
        <taxon>Paxilineae</taxon>
        <taxon>Paxillaceae</taxon>
        <taxon>Paxillus</taxon>
    </lineage>
</organism>
<evidence type="ECO:0000313" key="2">
    <source>
        <dbReference type="Proteomes" id="UP000054538"/>
    </source>
</evidence>
<reference evidence="2" key="2">
    <citation type="submission" date="2015-01" db="EMBL/GenBank/DDBJ databases">
        <title>Evolutionary Origins and Diversification of the Mycorrhizal Mutualists.</title>
        <authorList>
            <consortium name="DOE Joint Genome Institute"/>
            <consortium name="Mycorrhizal Genomics Consortium"/>
            <person name="Kohler A."/>
            <person name="Kuo A."/>
            <person name="Nagy L.G."/>
            <person name="Floudas D."/>
            <person name="Copeland A."/>
            <person name="Barry K.W."/>
            <person name="Cichocki N."/>
            <person name="Veneault-Fourrey C."/>
            <person name="LaButti K."/>
            <person name="Lindquist E.A."/>
            <person name="Lipzen A."/>
            <person name="Lundell T."/>
            <person name="Morin E."/>
            <person name="Murat C."/>
            <person name="Riley R."/>
            <person name="Ohm R."/>
            <person name="Sun H."/>
            <person name="Tunlid A."/>
            <person name="Henrissat B."/>
            <person name="Grigoriev I.V."/>
            <person name="Hibbett D.S."/>
            <person name="Martin F."/>
        </authorList>
    </citation>
    <scope>NUCLEOTIDE SEQUENCE [LARGE SCALE GENOMIC DNA]</scope>
    <source>
        <strain evidence="2">Ve08.2h10</strain>
    </source>
</reference>
<accession>A0A0D0E8G4</accession>
<dbReference type="EMBL" id="KN825076">
    <property type="protein sequence ID" value="KIK94920.1"/>
    <property type="molecule type" value="Genomic_DNA"/>
</dbReference>
<sequence>MCDRSKPRGHEPSTVIRPYTGSTLIMRTDVIRISRSSISLPPSMISPVQRTEIDVNMVVLTEFSIPNS</sequence>
<proteinExistence type="predicted"/>
<evidence type="ECO:0000313" key="1">
    <source>
        <dbReference type="EMBL" id="KIK94920.1"/>
    </source>
</evidence>
<protein>
    <submittedName>
        <fullName evidence="1">Unplaced genomic scaffold scaffold_254, whole genome shotgun sequence</fullName>
    </submittedName>
</protein>
<dbReference type="InParanoid" id="A0A0D0E8G4"/>
<keyword evidence="2" id="KW-1185">Reference proteome</keyword>
<name>A0A0D0E8G4_9AGAM</name>
<gene>
    <name evidence="1" type="ORF">PAXRUDRAFT_827532</name>
</gene>
<reference evidence="1 2" key="1">
    <citation type="submission" date="2014-04" db="EMBL/GenBank/DDBJ databases">
        <authorList>
            <consortium name="DOE Joint Genome Institute"/>
            <person name="Kuo A."/>
            <person name="Kohler A."/>
            <person name="Jargeat P."/>
            <person name="Nagy L.G."/>
            <person name="Floudas D."/>
            <person name="Copeland A."/>
            <person name="Barry K.W."/>
            <person name="Cichocki N."/>
            <person name="Veneault-Fourrey C."/>
            <person name="LaButti K."/>
            <person name="Lindquist E.A."/>
            <person name="Lipzen A."/>
            <person name="Lundell T."/>
            <person name="Morin E."/>
            <person name="Murat C."/>
            <person name="Sun H."/>
            <person name="Tunlid A."/>
            <person name="Henrissat B."/>
            <person name="Grigoriev I.V."/>
            <person name="Hibbett D.S."/>
            <person name="Martin F."/>
            <person name="Nordberg H.P."/>
            <person name="Cantor M.N."/>
            <person name="Hua S.X."/>
        </authorList>
    </citation>
    <scope>NUCLEOTIDE SEQUENCE [LARGE SCALE GENOMIC DNA]</scope>
    <source>
        <strain evidence="1 2">Ve08.2h10</strain>
    </source>
</reference>